<reference evidence="2 3" key="1">
    <citation type="journal article" date="2016" name="Biochim. Biophys. Acta">
        <title>Characterization of red-shifted phycobilisomes isolated from the chlorophyll f-containing cyanobacterium Halomicronema hongdechloris.</title>
        <authorList>
            <person name="Li Y."/>
            <person name="Lin Y."/>
            <person name="Garvey C.J."/>
            <person name="Birch D."/>
            <person name="Corkery R.W."/>
            <person name="Loughlin P.C."/>
            <person name="Scheer H."/>
            <person name="Willows R.D."/>
            <person name="Chen M."/>
        </authorList>
    </citation>
    <scope>NUCLEOTIDE SEQUENCE [LARGE SCALE GENOMIC DNA]</scope>
    <source>
        <strain evidence="2 3">C2206</strain>
    </source>
</reference>
<keyword evidence="1" id="KW-0175">Coiled coil</keyword>
<organism evidence="2 3">
    <name type="scientific">Halomicronema hongdechloris C2206</name>
    <dbReference type="NCBI Taxonomy" id="1641165"/>
    <lineage>
        <taxon>Bacteria</taxon>
        <taxon>Bacillati</taxon>
        <taxon>Cyanobacteriota</taxon>
        <taxon>Cyanophyceae</taxon>
        <taxon>Nodosilineales</taxon>
        <taxon>Nodosilineaceae</taxon>
        <taxon>Halomicronema</taxon>
    </lineage>
</organism>
<dbReference type="Proteomes" id="UP000191901">
    <property type="component" value="Chromosome"/>
</dbReference>
<evidence type="ECO:0000313" key="3">
    <source>
        <dbReference type="Proteomes" id="UP000191901"/>
    </source>
</evidence>
<gene>
    <name evidence="2" type="ORF">XM38_006900</name>
</gene>
<dbReference type="OrthoDB" id="10005231at2"/>
<keyword evidence="3" id="KW-1185">Reference proteome</keyword>
<protein>
    <submittedName>
        <fullName evidence="2">Uncharacterized protein</fullName>
    </submittedName>
</protein>
<dbReference type="RefSeq" id="WP_080808996.1">
    <property type="nucleotide sequence ID" value="NZ_CP021983.2"/>
</dbReference>
<dbReference type="KEGG" id="hhg:XM38_006900"/>
<dbReference type="EMBL" id="CP021983">
    <property type="protein sequence ID" value="ASC69761.1"/>
    <property type="molecule type" value="Genomic_DNA"/>
</dbReference>
<feature type="coiled-coil region" evidence="1">
    <location>
        <begin position="18"/>
        <end position="45"/>
    </location>
</feature>
<name>A0A1Z3HHL7_9CYAN</name>
<proteinExistence type="predicted"/>
<sequence>MDWISGIAQTPAPTAQELELLRQQIEFLKEANAELEETFARYVDMVQLTLKTAGGVVGVVAVLGAAVSIKSLQDFRATLKNVNTRVREEVEQVIAIALRQERQRLRRLESILAREDIPERLSLTYLVPSTRPQRQLPSLTRLLDILAGRGFQPKLSFQPSFSDPAAAQQQPDLTTDIVVLDLYHGGFALDTERANPTIQAVAAKLPSQQAALVVYGNARFYQAVTDLTEQGEYCGASNNPLSLVARVLEAAYVMDAVRAG</sequence>
<dbReference type="AlphaFoldDB" id="A0A1Z3HHL7"/>
<evidence type="ECO:0000256" key="1">
    <source>
        <dbReference type="SAM" id="Coils"/>
    </source>
</evidence>
<evidence type="ECO:0000313" key="2">
    <source>
        <dbReference type="EMBL" id="ASC69761.1"/>
    </source>
</evidence>
<accession>A0A1Z3HHL7</accession>